<accession>A0ABU7KP74</accession>
<evidence type="ECO:0000313" key="3">
    <source>
        <dbReference type="Proteomes" id="UP001348641"/>
    </source>
</evidence>
<feature type="transmembrane region" description="Helical" evidence="1">
    <location>
        <begin position="82"/>
        <end position="102"/>
    </location>
</feature>
<proteinExistence type="predicted"/>
<name>A0ABU7KP74_9ACTN</name>
<dbReference type="NCBIfam" id="TIGR03696">
    <property type="entry name" value="Rhs_assc_core"/>
    <property type="match status" value="1"/>
</dbReference>
<comment type="caution">
    <text evidence="2">The sequence shown here is derived from an EMBL/GenBank/DDBJ whole genome shotgun (WGS) entry which is preliminary data.</text>
</comment>
<gene>
    <name evidence="2" type="ORF">Q8A49_11415</name>
</gene>
<dbReference type="Proteomes" id="UP001348641">
    <property type="component" value="Unassembled WGS sequence"/>
</dbReference>
<reference evidence="2 3" key="1">
    <citation type="submission" date="2023-07" db="EMBL/GenBank/DDBJ databases">
        <authorList>
            <person name="Girao M."/>
            <person name="Carvalho M.F."/>
        </authorList>
    </citation>
    <scope>NUCLEOTIDE SEQUENCE [LARGE SCALE GENOMIC DNA]</scope>
    <source>
        <strain evidence="2 3">66/93</strain>
    </source>
</reference>
<organism evidence="2 3">
    <name type="scientific">Nocardiopsis tropica</name>
    <dbReference type="NCBI Taxonomy" id="109330"/>
    <lineage>
        <taxon>Bacteria</taxon>
        <taxon>Bacillati</taxon>
        <taxon>Actinomycetota</taxon>
        <taxon>Actinomycetes</taxon>
        <taxon>Streptosporangiales</taxon>
        <taxon>Nocardiopsidaceae</taxon>
        <taxon>Nocardiopsis</taxon>
    </lineage>
</organism>
<dbReference type="RefSeq" id="WP_330158259.1">
    <property type="nucleotide sequence ID" value="NZ_BAAAJA010000011.1"/>
</dbReference>
<protein>
    <submittedName>
        <fullName evidence="2">RHS repeat-associated core domain-containing protein</fullName>
    </submittedName>
</protein>
<dbReference type="Gene3D" id="2.180.10.10">
    <property type="entry name" value="RHS repeat-associated core"/>
    <property type="match status" value="1"/>
</dbReference>
<keyword evidence="1" id="KW-1133">Transmembrane helix</keyword>
<dbReference type="EMBL" id="JAUUCC010000024">
    <property type="protein sequence ID" value="MEE2051099.1"/>
    <property type="molecule type" value="Genomic_DNA"/>
</dbReference>
<dbReference type="InterPro" id="IPR022385">
    <property type="entry name" value="Rhs_assc_core"/>
</dbReference>
<evidence type="ECO:0000256" key="1">
    <source>
        <dbReference type="SAM" id="Phobius"/>
    </source>
</evidence>
<feature type="transmembrane region" description="Helical" evidence="1">
    <location>
        <begin position="109"/>
        <end position="127"/>
    </location>
</feature>
<keyword evidence="1" id="KW-0812">Transmembrane</keyword>
<evidence type="ECO:0000313" key="2">
    <source>
        <dbReference type="EMBL" id="MEE2051099.1"/>
    </source>
</evidence>
<keyword evidence="1" id="KW-0472">Membrane</keyword>
<sequence>MVYDYTPYGERTSETVEGTTAAGLSPFGFTGAYQFQDGTVHLAHRFHSTFTLGFTQPDPSRQELNNHAYAACDPINNTDPTGLNACNLVTLVGIVATGAALAGAAPLSLILGVPAAVGGLICIGMWINDQAVSAA</sequence>